<keyword evidence="11" id="KW-0067">ATP-binding</keyword>
<feature type="compositionally biased region" description="Basic and acidic residues" evidence="17">
    <location>
        <begin position="1"/>
        <end position="20"/>
    </location>
</feature>
<dbReference type="SUPFAM" id="SSF52540">
    <property type="entry name" value="P-loop containing nucleoside triphosphate hydrolases"/>
    <property type="match status" value="1"/>
</dbReference>
<dbReference type="InterPro" id="IPR025669">
    <property type="entry name" value="AAA_dom"/>
</dbReference>
<dbReference type="GO" id="GO:0004713">
    <property type="term" value="F:protein tyrosine kinase activity"/>
    <property type="evidence" value="ECO:0007669"/>
    <property type="project" value="TreeGrafter"/>
</dbReference>
<feature type="region of interest" description="Disordered" evidence="17">
    <location>
        <begin position="1"/>
        <end position="40"/>
    </location>
</feature>
<accession>A0A5M6I7U6</accession>
<dbReference type="Pfam" id="PF02706">
    <property type="entry name" value="Wzz"/>
    <property type="match status" value="1"/>
</dbReference>
<evidence type="ECO:0000256" key="6">
    <source>
        <dbReference type="ARBA" id="ARBA00022519"/>
    </source>
</evidence>
<gene>
    <name evidence="22" type="ORF">F1188_16590</name>
</gene>
<dbReference type="Gene3D" id="3.40.50.300">
    <property type="entry name" value="P-loop containing nucleotide triphosphate hydrolases"/>
    <property type="match status" value="1"/>
</dbReference>
<evidence type="ECO:0000256" key="17">
    <source>
        <dbReference type="SAM" id="MobiDB-lite"/>
    </source>
</evidence>
<keyword evidence="12 18" id="KW-1133">Transmembrane helix</keyword>
<dbReference type="EMBL" id="VWPJ01000019">
    <property type="protein sequence ID" value="KAA5604310.1"/>
    <property type="molecule type" value="Genomic_DNA"/>
</dbReference>
<dbReference type="CDD" id="cd05387">
    <property type="entry name" value="BY-kinase"/>
    <property type="match status" value="1"/>
</dbReference>
<dbReference type="InterPro" id="IPR032807">
    <property type="entry name" value="GNVR"/>
</dbReference>
<evidence type="ECO:0000256" key="14">
    <source>
        <dbReference type="ARBA" id="ARBA00023137"/>
    </source>
</evidence>
<evidence type="ECO:0000259" key="19">
    <source>
        <dbReference type="Pfam" id="PF02706"/>
    </source>
</evidence>
<evidence type="ECO:0000256" key="15">
    <source>
        <dbReference type="ARBA" id="ARBA00051245"/>
    </source>
</evidence>
<keyword evidence="6" id="KW-0997">Cell inner membrane</keyword>
<proteinExistence type="inferred from homology"/>
<evidence type="ECO:0000256" key="11">
    <source>
        <dbReference type="ARBA" id="ARBA00022840"/>
    </source>
</evidence>
<evidence type="ECO:0000256" key="16">
    <source>
        <dbReference type="SAM" id="Coils"/>
    </source>
</evidence>
<sequence length="774" mass="85730">MRFARTERGESVNAIHERPDPAGAQRSRSQPDRGVEDAAPRDDAASLRAVLRAVWRRSGVIVGIVLLCLILSVLVLFQLTPLYTATALLTLDPRRESVVDIEAVISGLSPDASVINTELDILTSGRLVGKLVDAQGLTRDPEFNAALRPADPLVRLIDPRTYMAPEWLTALGIPQAEEVPLSEEERRDREREAVIGAVTDALTVSNPTISYTIRISFETEDARKSARLANGLAELYLTDQLEAKFEATERATQWLSTRISDLRDRVREAEQAVQRYRQAHQIVQASETATVSEQQLGEVNTQLIEAETELAAVEARYNQVRDLAGRGSYAALGAVLDSALIQRLREQEAQVRRRQAEVLSRYGERHPEVAEVGAELRDIRSKIGEEVNRIVSGVANEVTVARSRVAALQVRLEALKATSAEVESARVDLRELEREAESSRVLLETFLSRFKETTSQEDLQQADARIISQAKVSNDPSYPKKKLILSIAFVLAVMLALGIAVLLELLDHGYRTLDHVQREIRLTGLGMVPRLSRRKLRGRSPVEYVLSSPASAYAEALRSVYNTLTYGQVPAPKAIAVTSSLPGEGKTTFTLSLARLLARAGNQRVLFVEADLRRNAVWRALASKKDHPLSLEDYLLGTAPTWRDCVHTDAASNLDMIVTSGRTENVQALLQSGRMEVLSREAREHYDLILFDTPPVLAVSDAVLLSKHADTTVLLVRWESTARAGVRSTISMLRKAEVPVGGVVMTQVDLRKHAKYGYGDYASYYGRYGQYYTS</sequence>
<comment type="subcellular location">
    <subcellularLocation>
        <location evidence="1">Cell inner membrane</location>
        <topology evidence="1">Multi-pass membrane protein</topology>
    </subcellularLocation>
</comment>
<keyword evidence="14" id="KW-0829">Tyrosine-protein kinase</keyword>
<feature type="transmembrane region" description="Helical" evidence="18">
    <location>
        <begin position="483"/>
        <end position="503"/>
    </location>
</feature>
<evidence type="ECO:0000256" key="8">
    <source>
        <dbReference type="ARBA" id="ARBA00022692"/>
    </source>
</evidence>
<dbReference type="GO" id="GO:0005886">
    <property type="term" value="C:plasma membrane"/>
    <property type="evidence" value="ECO:0007669"/>
    <property type="project" value="UniProtKB-SubCell"/>
</dbReference>
<evidence type="ECO:0000256" key="12">
    <source>
        <dbReference type="ARBA" id="ARBA00022989"/>
    </source>
</evidence>
<keyword evidence="10 22" id="KW-0418">Kinase</keyword>
<feature type="domain" description="Tyrosine-protein kinase G-rich" evidence="21">
    <location>
        <begin position="431"/>
        <end position="502"/>
    </location>
</feature>
<comment type="similarity">
    <text evidence="2">Belongs to the CpsD/CapB family.</text>
</comment>
<evidence type="ECO:0000256" key="5">
    <source>
        <dbReference type="ARBA" id="ARBA00022475"/>
    </source>
</evidence>
<evidence type="ECO:0000313" key="22">
    <source>
        <dbReference type="EMBL" id="KAA5604310.1"/>
    </source>
</evidence>
<keyword evidence="8 18" id="KW-0812">Transmembrane</keyword>
<dbReference type="PANTHER" id="PTHR32309:SF13">
    <property type="entry name" value="FERRIC ENTEROBACTIN TRANSPORT PROTEIN FEPE"/>
    <property type="match status" value="1"/>
</dbReference>
<dbReference type="InterPro" id="IPR005702">
    <property type="entry name" value="Wzc-like_C"/>
</dbReference>
<protein>
    <recommendedName>
        <fullName evidence="4">non-specific protein-tyrosine kinase</fullName>
        <ecNumber evidence="4">2.7.10.2</ecNumber>
    </recommendedName>
</protein>
<evidence type="ECO:0000256" key="3">
    <source>
        <dbReference type="ARBA" id="ARBA00008883"/>
    </source>
</evidence>
<name>A0A5M6I7U6_9PROT</name>
<organism evidence="22 23">
    <name type="scientific">Roseospira marina</name>
    <dbReference type="NCBI Taxonomy" id="140057"/>
    <lineage>
        <taxon>Bacteria</taxon>
        <taxon>Pseudomonadati</taxon>
        <taxon>Pseudomonadota</taxon>
        <taxon>Alphaproteobacteria</taxon>
        <taxon>Rhodospirillales</taxon>
        <taxon>Rhodospirillaceae</taxon>
        <taxon>Roseospira</taxon>
    </lineage>
</organism>
<feature type="transmembrane region" description="Helical" evidence="18">
    <location>
        <begin position="58"/>
        <end position="79"/>
    </location>
</feature>
<dbReference type="AlphaFoldDB" id="A0A5M6I7U6"/>
<feature type="domain" description="Polysaccharide chain length determinant N-terminal" evidence="19">
    <location>
        <begin position="46"/>
        <end position="133"/>
    </location>
</feature>
<evidence type="ECO:0000313" key="23">
    <source>
        <dbReference type="Proteomes" id="UP000324065"/>
    </source>
</evidence>
<evidence type="ECO:0000256" key="13">
    <source>
        <dbReference type="ARBA" id="ARBA00023136"/>
    </source>
</evidence>
<dbReference type="Pfam" id="PF13614">
    <property type="entry name" value="AAA_31"/>
    <property type="match status" value="1"/>
</dbReference>
<comment type="catalytic activity">
    <reaction evidence="15">
        <text>L-tyrosyl-[protein] + ATP = O-phospho-L-tyrosyl-[protein] + ADP + H(+)</text>
        <dbReference type="Rhea" id="RHEA:10596"/>
        <dbReference type="Rhea" id="RHEA-COMP:10136"/>
        <dbReference type="Rhea" id="RHEA-COMP:20101"/>
        <dbReference type="ChEBI" id="CHEBI:15378"/>
        <dbReference type="ChEBI" id="CHEBI:30616"/>
        <dbReference type="ChEBI" id="CHEBI:46858"/>
        <dbReference type="ChEBI" id="CHEBI:61978"/>
        <dbReference type="ChEBI" id="CHEBI:456216"/>
        <dbReference type="EC" id="2.7.10.2"/>
    </reaction>
</comment>
<comment type="similarity">
    <text evidence="3">Belongs to the etk/wzc family.</text>
</comment>
<evidence type="ECO:0000256" key="9">
    <source>
        <dbReference type="ARBA" id="ARBA00022741"/>
    </source>
</evidence>
<evidence type="ECO:0000256" key="2">
    <source>
        <dbReference type="ARBA" id="ARBA00007316"/>
    </source>
</evidence>
<feature type="coiled-coil region" evidence="16">
    <location>
        <begin position="405"/>
        <end position="449"/>
    </location>
</feature>
<dbReference type="Pfam" id="PF13807">
    <property type="entry name" value="GNVR"/>
    <property type="match status" value="1"/>
</dbReference>
<feature type="domain" description="AAA" evidence="20">
    <location>
        <begin position="573"/>
        <end position="735"/>
    </location>
</feature>
<comment type="caution">
    <text evidence="22">The sequence shown here is derived from an EMBL/GenBank/DDBJ whole genome shotgun (WGS) entry which is preliminary data.</text>
</comment>
<evidence type="ECO:0000256" key="4">
    <source>
        <dbReference type="ARBA" id="ARBA00011903"/>
    </source>
</evidence>
<dbReference type="InterPro" id="IPR027417">
    <property type="entry name" value="P-loop_NTPase"/>
</dbReference>
<dbReference type="InterPro" id="IPR003856">
    <property type="entry name" value="LPS_length_determ_N"/>
</dbReference>
<evidence type="ECO:0000256" key="7">
    <source>
        <dbReference type="ARBA" id="ARBA00022679"/>
    </source>
</evidence>
<evidence type="ECO:0000256" key="10">
    <source>
        <dbReference type="ARBA" id="ARBA00022777"/>
    </source>
</evidence>
<keyword evidence="9" id="KW-0547">Nucleotide-binding</keyword>
<evidence type="ECO:0000256" key="18">
    <source>
        <dbReference type="SAM" id="Phobius"/>
    </source>
</evidence>
<feature type="coiled-coil region" evidence="16">
    <location>
        <begin position="259"/>
        <end position="323"/>
    </location>
</feature>
<keyword evidence="5" id="KW-1003">Cell membrane</keyword>
<dbReference type="PANTHER" id="PTHR32309">
    <property type="entry name" value="TYROSINE-PROTEIN KINASE"/>
    <property type="match status" value="1"/>
</dbReference>
<dbReference type="Proteomes" id="UP000324065">
    <property type="component" value="Unassembled WGS sequence"/>
</dbReference>
<dbReference type="OrthoDB" id="230260at2"/>
<keyword evidence="16" id="KW-0175">Coiled coil</keyword>
<evidence type="ECO:0000259" key="21">
    <source>
        <dbReference type="Pfam" id="PF13807"/>
    </source>
</evidence>
<feature type="compositionally biased region" description="Basic and acidic residues" evidence="17">
    <location>
        <begin position="29"/>
        <end position="40"/>
    </location>
</feature>
<evidence type="ECO:0000256" key="1">
    <source>
        <dbReference type="ARBA" id="ARBA00004429"/>
    </source>
</evidence>
<evidence type="ECO:0000259" key="20">
    <source>
        <dbReference type="Pfam" id="PF13614"/>
    </source>
</evidence>
<reference evidence="22 23" key="1">
    <citation type="submission" date="2019-09" db="EMBL/GenBank/DDBJ databases">
        <title>Genome sequence of Roseospira marina, one of the more divergent members of the non-sulfur purple photosynthetic bacterial family, the Rhodospirillaceae.</title>
        <authorList>
            <person name="Meyer T."/>
            <person name="Kyndt J."/>
        </authorList>
    </citation>
    <scope>NUCLEOTIDE SEQUENCE [LARGE SCALE GENOMIC DNA]</scope>
    <source>
        <strain evidence="22 23">DSM 15113</strain>
    </source>
</reference>
<keyword evidence="7" id="KW-0808">Transferase</keyword>
<dbReference type="InterPro" id="IPR050445">
    <property type="entry name" value="Bact_polysacc_biosynth/exp"/>
</dbReference>
<dbReference type="EC" id="2.7.10.2" evidence="4"/>
<keyword evidence="13 18" id="KW-0472">Membrane</keyword>
<keyword evidence="23" id="KW-1185">Reference proteome</keyword>